<evidence type="ECO:0000256" key="10">
    <source>
        <dbReference type="HAMAP-Rule" id="MF_03064"/>
    </source>
</evidence>
<evidence type="ECO:0000256" key="4">
    <source>
        <dbReference type="ARBA" id="ARBA00022737"/>
    </source>
</evidence>
<keyword evidence="5 10" id="KW-0999">Mitochondrion inner membrane</keyword>
<feature type="repeat" description="Solcar" evidence="11">
    <location>
        <begin position="15"/>
        <end position="98"/>
    </location>
</feature>
<keyword evidence="3 10" id="KW-0812">Transmembrane</keyword>
<proteinExistence type="inferred from homology"/>
<evidence type="ECO:0000256" key="2">
    <source>
        <dbReference type="ARBA" id="ARBA00022448"/>
    </source>
</evidence>
<comment type="function">
    <text evidence="10">Mitochondrial glycine transporter that imports glycine into the mitochondrial matrix. Plays an important role in providing glycine for the first enzymatic step in heme biosynthesis, the condensation of glycine with succinyl-CoA to produce 5-aminolevulinate (ALA) in the miochondrial matrix.</text>
</comment>
<dbReference type="GO" id="GO:1904983">
    <property type="term" value="P:glycine import into mitochondrion"/>
    <property type="evidence" value="ECO:0007669"/>
    <property type="project" value="UniProtKB-UniRule"/>
</dbReference>
<dbReference type="PROSITE" id="PS50920">
    <property type="entry name" value="SOLCAR"/>
    <property type="match status" value="3"/>
</dbReference>
<accession>A0AAN8ECL8</accession>
<organism evidence="12 13">
    <name type="scientific">Knufia fluminis</name>
    <dbReference type="NCBI Taxonomy" id="191047"/>
    <lineage>
        <taxon>Eukaryota</taxon>
        <taxon>Fungi</taxon>
        <taxon>Dikarya</taxon>
        <taxon>Ascomycota</taxon>
        <taxon>Pezizomycotina</taxon>
        <taxon>Eurotiomycetes</taxon>
        <taxon>Chaetothyriomycetidae</taxon>
        <taxon>Chaetothyriales</taxon>
        <taxon>Trichomeriaceae</taxon>
        <taxon>Knufia</taxon>
    </lineage>
</organism>
<evidence type="ECO:0000256" key="3">
    <source>
        <dbReference type="ARBA" id="ARBA00022692"/>
    </source>
</evidence>
<dbReference type="HAMAP" id="MF_03064">
    <property type="entry name" value="SLC25A38"/>
    <property type="match status" value="1"/>
</dbReference>
<dbReference type="PANTHER" id="PTHR46181:SF3">
    <property type="entry name" value="MITOCHONDRIAL GLYCINE TRANSPORTER"/>
    <property type="match status" value="1"/>
</dbReference>
<comment type="caution">
    <text evidence="12">The sequence shown here is derived from an EMBL/GenBank/DDBJ whole genome shotgun (WGS) entry which is preliminary data.</text>
</comment>
<dbReference type="FunFam" id="1.50.40.10:FF:000103">
    <property type="entry name" value="Mitochondrial glycine transporter"/>
    <property type="match status" value="1"/>
</dbReference>
<dbReference type="Proteomes" id="UP001316803">
    <property type="component" value="Unassembled WGS sequence"/>
</dbReference>
<dbReference type="SUPFAM" id="SSF103506">
    <property type="entry name" value="Mitochondrial carrier"/>
    <property type="match status" value="1"/>
</dbReference>
<dbReference type="InterPro" id="IPR018108">
    <property type="entry name" value="MCP_transmembrane"/>
</dbReference>
<evidence type="ECO:0000256" key="11">
    <source>
        <dbReference type="PROSITE-ProRule" id="PRU00282"/>
    </source>
</evidence>
<comment type="subcellular location">
    <subcellularLocation>
        <location evidence="1">Membrane</location>
        <topology evidence="1">Multi-pass membrane protein</topology>
    </subcellularLocation>
    <subcellularLocation>
        <location evidence="10">Mitochondrion inner membrane</location>
        <topology evidence="10">Multi-pass membrane protein</topology>
    </subcellularLocation>
</comment>
<dbReference type="GO" id="GO:0005743">
    <property type="term" value="C:mitochondrial inner membrane"/>
    <property type="evidence" value="ECO:0007669"/>
    <property type="project" value="UniProtKB-SubCell"/>
</dbReference>
<keyword evidence="6 10" id="KW-1133">Transmembrane helix</keyword>
<feature type="repeat" description="Solcar" evidence="11">
    <location>
        <begin position="128"/>
        <end position="212"/>
    </location>
</feature>
<keyword evidence="2 10" id="KW-0813">Transport</keyword>
<feature type="repeat" description="Solcar" evidence="11">
    <location>
        <begin position="236"/>
        <end position="320"/>
    </location>
</feature>
<evidence type="ECO:0000256" key="7">
    <source>
        <dbReference type="ARBA" id="ARBA00023128"/>
    </source>
</evidence>
<evidence type="ECO:0000256" key="8">
    <source>
        <dbReference type="ARBA" id="ARBA00023136"/>
    </source>
</evidence>
<sequence length="337" mass="36121">MSNGSQTRPVSSRKAHPTFHFLAGLCSGISSAVLLQPADLLKTRVQQSGAHTLSQTLRTILSGPSPIASLWRGTVPSALRTGFGSALYFTSLSSLRQLVANNAAYASTLTGGGASPDAARRSTVLPKLSNTQNLVTGATARVLAGFVLMPMTVIKVRYESNYYAYKSLPSAISSIFRGEGLRGFFTGFGATAIRDAPYAGLYVVFYEGSKTWLNQTFSTNTTVVDATSPAPVFNLSGTTINALSGVVAATTATAMTNPFDAVKTRLQLMPQRYGNMVKATRLMLKEDGMRSFFDGLGLRMGRKALSSALAWTVYEELIGGAERRFVRQEEERKAAVL</sequence>
<keyword evidence="7 10" id="KW-0496">Mitochondrion</keyword>
<comment type="similarity">
    <text evidence="10">Belongs to the mitochondrial carrier (TC 2.A.29) family. SLC25A38 subfamily.</text>
</comment>
<dbReference type="AlphaFoldDB" id="A0AAN8ECL8"/>
<comment type="catalytic activity">
    <reaction evidence="9 10">
        <text>glycine(in) = glycine(out)</text>
        <dbReference type="Rhea" id="RHEA:70715"/>
        <dbReference type="ChEBI" id="CHEBI:57305"/>
    </reaction>
</comment>
<keyword evidence="4 10" id="KW-0677">Repeat</keyword>
<dbReference type="Pfam" id="PF00153">
    <property type="entry name" value="Mito_carr"/>
    <property type="match status" value="3"/>
</dbReference>
<dbReference type="PANTHER" id="PTHR46181">
    <property type="entry name" value="MITOCHONDRIAL GLYCINE TRANSPORTER"/>
    <property type="match status" value="1"/>
</dbReference>
<evidence type="ECO:0000256" key="1">
    <source>
        <dbReference type="ARBA" id="ARBA00004141"/>
    </source>
</evidence>
<evidence type="ECO:0000256" key="9">
    <source>
        <dbReference type="ARBA" id="ARBA00034060"/>
    </source>
</evidence>
<reference evidence="12 13" key="1">
    <citation type="submission" date="2022-12" db="EMBL/GenBank/DDBJ databases">
        <title>Genomic features and morphological characterization of a novel Knufia sp. strain isolated from spacecraft assembly facility.</title>
        <authorList>
            <person name="Teixeira M."/>
            <person name="Chander A.M."/>
            <person name="Stajich J.E."/>
            <person name="Venkateswaran K."/>
        </authorList>
    </citation>
    <scope>NUCLEOTIDE SEQUENCE [LARGE SCALE GENOMIC DNA]</scope>
    <source>
        <strain evidence="12 13">FJI-L2-BK-P2</strain>
    </source>
</reference>
<dbReference type="Gene3D" id="1.50.40.10">
    <property type="entry name" value="Mitochondrial carrier domain"/>
    <property type="match status" value="2"/>
</dbReference>
<evidence type="ECO:0000256" key="6">
    <source>
        <dbReference type="ARBA" id="ARBA00022989"/>
    </source>
</evidence>
<protein>
    <recommendedName>
        <fullName evidence="10">Mitochondrial glycine transporter</fullName>
    </recommendedName>
    <alternativeName>
        <fullName evidence="10">Solute carrier family 25 member 38 homolog</fullName>
    </alternativeName>
</protein>
<keyword evidence="13" id="KW-1185">Reference proteome</keyword>
<evidence type="ECO:0000313" key="12">
    <source>
        <dbReference type="EMBL" id="KAK5952128.1"/>
    </source>
</evidence>
<dbReference type="GO" id="GO:0015187">
    <property type="term" value="F:glycine transmembrane transporter activity"/>
    <property type="evidence" value="ECO:0007669"/>
    <property type="project" value="UniProtKB-UniRule"/>
</dbReference>
<evidence type="ECO:0000313" key="13">
    <source>
        <dbReference type="Proteomes" id="UP001316803"/>
    </source>
</evidence>
<dbReference type="InterPro" id="IPR030847">
    <property type="entry name" value="Hem25/SLC25A38"/>
</dbReference>
<name>A0AAN8ECL8_9EURO</name>
<gene>
    <name evidence="12" type="ORF">OHC33_007015</name>
</gene>
<evidence type="ECO:0000256" key="5">
    <source>
        <dbReference type="ARBA" id="ARBA00022792"/>
    </source>
</evidence>
<dbReference type="EMBL" id="JAKLMC020000017">
    <property type="protein sequence ID" value="KAK5952128.1"/>
    <property type="molecule type" value="Genomic_DNA"/>
</dbReference>
<dbReference type="InterPro" id="IPR023395">
    <property type="entry name" value="MCP_dom_sf"/>
</dbReference>
<keyword evidence="8 10" id="KW-0472">Membrane</keyword>